<reference evidence="4" key="1">
    <citation type="submission" date="2021-03" db="EMBL/GenBank/DDBJ databases">
        <title>Whole genome sequence of Streptomyces bomunensis MMS17-BM035.</title>
        <authorList>
            <person name="Lee J.H."/>
        </authorList>
    </citation>
    <scope>NUCLEOTIDE SEQUENCE</scope>
    <source>
        <strain evidence="4">MMS17-BM035</strain>
    </source>
</reference>
<proteinExistence type="predicted"/>
<dbReference type="SUPFAM" id="SSF50129">
    <property type="entry name" value="GroES-like"/>
    <property type="match status" value="1"/>
</dbReference>
<dbReference type="InterPro" id="IPR051603">
    <property type="entry name" value="Zinc-ADH_QOR/CCCR"/>
</dbReference>
<dbReference type="EMBL" id="JAGIQL010000264">
    <property type="protein sequence ID" value="MBP0461986.1"/>
    <property type="molecule type" value="Genomic_DNA"/>
</dbReference>
<evidence type="ECO:0000256" key="2">
    <source>
        <dbReference type="SAM" id="MobiDB-lite"/>
    </source>
</evidence>
<dbReference type="SUPFAM" id="SSF51735">
    <property type="entry name" value="NAD(P)-binding Rossmann-fold domains"/>
    <property type="match status" value="1"/>
</dbReference>
<dbReference type="CDD" id="cd05289">
    <property type="entry name" value="MDR_like_2"/>
    <property type="match status" value="1"/>
</dbReference>
<gene>
    <name evidence="4" type="ORF">JFN87_31720</name>
</gene>
<name>A0A940MM70_9ACTN</name>
<evidence type="ECO:0000313" key="5">
    <source>
        <dbReference type="Proteomes" id="UP000670475"/>
    </source>
</evidence>
<dbReference type="InterPro" id="IPR036291">
    <property type="entry name" value="NAD(P)-bd_dom_sf"/>
</dbReference>
<dbReference type="PANTHER" id="PTHR44154">
    <property type="entry name" value="QUINONE OXIDOREDUCTASE"/>
    <property type="match status" value="1"/>
</dbReference>
<dbReference type="Gene3D" id="3.40.50.720">
    <property type="entry name" value="NAD(P)-binding Rossmann-like Domain"/>
    <property type="match status" value="1"/>
</dbReference>
<feature type="domain" description="Enoyl reductase (ER)" evidence="3">
    <location>
        <begin position="59"/>
        <end position="352"/>
    </location>
</feature>
<sequence>MRAREHACALRVARRHNPPPSPGRTHPQARKPASPQPRQEAVVTAAPEHARAVRFDRYGDRDVLYVADVPVPRPAAGEVLVEIRAAGINPGETAIRTGALHERFPATFPSGEGSDLAGVVLETGEDVTGLAPGDEVLGYSWQRSSHATHAVVPATQLIPKPAGLSWPVAGSLYVAACTAWAAVDAVGPRPGETVAVSAAAGGVGSIVVQLLALRGARVLAIASPARAPWLTAHGAVPVPYSDRIAEDLTAAAPDGVDAFIDLFGPQYVQLAIDLGIPPGRIETIISFEKAAQHGAKTAGSVDGSTREVLDEMAGHAASGRVEIPIAATYPLDRVRDAFADLEQRHTHGKIVLIP</sequence>
<dbReference type="Proteomes" id="UP000670475">
    <property type="component" value="Unassembled WGS sequence"/>
</dbReference>
<dbReference type="InterPro" id="IPR020843">
    <property type="entry name" value="ER"/>
</dbReference>
<protein>
    <submittedName>
        <fullName evidence="4">NADP-dependent oxidoreductase</fullName>
    </submittedName>
</protein>
<feature type="region of interest" description="Disordered" evidence="2">
    <location>
        <begin position="1"/>
        <end position="40"/>
    </location>
</feature>
<evidence type="ECO:0000256" key="1">
    <source>
        <dbReference type="ARBA" id="ARBA00022857"/>
    </source>
</evidence>
<accession>A0A940MM70</accession>
<dbReference type="InterPro" id="IPR011032">
    <property type="entry name" value="GroES-like_sf"/>
</dbReference>
<evidence type="ECO:0000259" key="3">
    <source>
        <dbReference type="SMART" id="SM00829"/>
    </source>
</evidence>
<dbReference type="AlphaFoldDB" id="A0A940MM70"/>
<keyword evidence="1" id="KW-0521">NADP</keyword>
<dbReference type="Pfam" id="PF13602">
    <property type="entry name" value="ADH_zinc_N_2"/>
    <property type="match status" value="1"/>
</dbReference>
<dbReference type="Pfam" id="PF08240">
    <property type="entry name" value="ADH_N"/>
    <property type="match status" value="1"/>
</dbReference>
<dbReference type="SMART" id="SM00829">
    <property type="entry name" value="PKS_ER"/>
    <property type="match status" value="1"/>
</dbReference>
<organism evidence="4 5">
    <name type="scientific">Streptomyces montanisoli</name>
    <dbReference type="NCBI Taxonomy" id="2798581"/>
    <lineage>
        <taxon>Bacteria</taxon>
        <taxon>Bacillati</taxon>
        <taxon>Actinomycetota</taxon>
        <taxon>Actinomycetes</taxon>
        <taxon>Kitasatosporales</taxon>
        <taxon>Streptomycetaceae</taxon>
        <taxon>Streptomyces</taxon>
    </lineage>
</organism>
<keyword evidence="5" id="KW-1185">Reference proteome</keyword>
<dbReference type="PANTHER" id="PTHR44154:SF1">
    <property type="entry name" value="QUINONE OXIDOREDUCTASE"/>
    <property type="match status" value="1"/>
</dbReference>
<evidence type="ECO:0000313" key="4">
    <source>
        <dbReference type="EMBL" id="MBP0461986.1"/>
    </source>
</evidence>
<dbReference type="Gene3D" id="3.90.180.10">
    <property type="entry name" value="Medium-chain alcohol dehydrogenases, catalytic domain"/>
    <property type="match status" value="1"/>
</dbReference>
<dbReference type="InterPro" id="IPR013154">
    <property type="entry name" value="ADH-like_N"/>
</dbReference>
<dbReference type="GO" id="GO:0016491">
    <property type="term" value="F:oxidoreductase activity"/>
    <property type="evidence" value="ECO:0007669"/>
    <property type="project" value="InterPro"/>
</dbReference>
<comment type="caution">
    <text evidence="4">The sequence shown here is derived from an EMBL/GenBank/DDBJ whole genome shotgun (WGS) entry which is preliminary data.</text>
</comment>